<comment type="similarity">
    <text evidence="2">Belongs to the NGG1 family.</text>
</comment>
<name>A0A420H9A9_9PEZI</name>
<reference evidence="7 8" key="1">
    <citation type="journal article" date="2018" name="BMC Genomics">
        <title>Comparative genome analyses reveal sequence features reflecting distinct modes of host-adaptation between dicot and monocot powdery mildew.</title>
        <authorList>
            <person name="Wu Y."/>
            <person name="Ma X."/>
            <person name="Pan Z."/>
            <person name="Kale S.D."/>
            <person name="Song Y."/>
            <person name="King H."/>
            <person name="Zhang Q."/>
            <person name="Presley C."/>
            <person name="Deng X."/>
            <person name="Wei C.I."/>
            <person name="Xiao S."/>
        </authorList>
    </citation>
    <scope>NUCLEOTIDE SEQUENCE [LARGE SCALE GENOMIC DNA]</scope>
    <source>
        <strain evidence="7">UCSC1</strain>
    </source>
</reference>
<feature type="compositionally biased region" description="Basic and acidic residues" evidence="6">
    <location>
        <begin position="238"/>
        <end position="255"/>
    </location>
</feature>
<accession>A0A420H9A9</accession>
<dbReference type="GO" id="GO:0005634">
    <property type="term" value="C:nucleus"/>
    <property type="evidence" value="ECO:0007669"/>
    <property type="project" value="UniProtKB-SubCell"/>
</dbReference>
<evidence type="ECO:0000256" key="4">
    <source>
        <dbReference type="ARBA" id="ARBA00023163"/>
    </source>
</evidence>
<dbReference type="InterPro" id="IPR019340">
    <property type="entry name" value="Histone_AcTrfase_su3"/>
</dbReference>
<evidence type="ECO:0000256" key="1">
    <source>
        <dbReference type="ARBA" id="ARBA00004123"/>
    </source>
</evidence>
<dbReference type="GO" id="GO:0000124">
    <property type="term" value="C:SAGA complex"/>
    <property type="evidence" value="ECO:0007669"/>
    <property type="project" value="TreeGrafter"/>
</dbReference>
<dbReference type="PANTHER" id="PTHR13556">
    <property type="entry name" value="TRANSCRIPTIONAL ADAPTER 3-RELATED"/>
    <property type="match status" value="1"/>
</dbReference>
<dbReference type="AlphaFoldDB" id="A0A420H9A9"/>
<protein>
    <submittedName>
        <fullName evidence="7">Chromatin-remodeling complexes subunit NGG1</fullName>
    </submittedName>
</protein>
<dbReference type="Pfam" id="PF10198">
    <property type="entry name" value="Ada3"/>
    <property type="match status" value="1"/>
</dbReference>
<evidence type="ECO:0000256" key="2">
    <source>
        <dbReference type="ARBA" id="ARBA00005330"/>
    </source>
</evidence>
<feature type="region of interest" description="Disordered" evidence="6">
    <location>
        <begin position="592"/>
        <end position="624"/>
    </location>
</feature>
<evidence type="ECO:0000313" key="8">
    <source>
        <dbReference type="Proteomes" id="UP000285405"/>
    </source>
</evidence>
<comment type="subcellular location">
    <subcellularLocation>
        <location evidence="1">Nucleus</location>
    </subcellularLocation>
</comment>
<keyword evidence="5" id="KW-0539">Nucleus</keyword>
<evidence type="ECO:0000256" key="3">
    <source>
        <dbReference type="ARBA" id="ARBA00023015"/>
    </source>
</evidence>
<evidence type="ECO:0000313" key="7">
    <source>
        <dbReference type="EMBL" id="RKF54017.1"/>
    </source>
</evidence>
<evidence type="ECO:0000256" key="6">
    <source>
        <dbReference type="SAM" id="MobiDB-lite"/>
    </source>
</evidence>
<feature type="region of interest" description="Disordered" evidence="6">
    <location>
        <begin position="155"/>
        <end position="258"/>
    </location>
</feature>
<organism evidence="7 8">
    <name type="scientific">Golovinomyces cichoracearum</name>
    <dbReference type="NCBI Taxonomy" id="62708"/>
    <lineage>
        <taxon>Eukaryota</taxon>
        <taxon>Fungi</taxon>
        <taxon>Dikarya</taxon>
        <taxon>Ascomycota</taxon>
        <taxon>Pezizomycotina</taxon>
        <taxon>Leotiomycetes</taxon>
        <taxon>Erysiphales</taxon>
        <taxon>Erysiphaceae</taxon>
        <taxon>Golovinomyces</taxon>
    </lineage>
</organism>
<keyword evidence="3" id="KW-0805">Transcription regulation</keyword>
<dbReference type="PANTHER" id="PTHR13556:SF2">
    <property type="entry name" value="TRANSCRIPTIONAL ADAPTER 3"/>
    <property type="match status" value="1"/>
</dbReference>
<dbReference type="GO" id="GO:0006357">
    <property type="term" value="P:regulation of transcription by RNA polymerase II"/>
    <property type="evidence" value="ECO:0007669"/>
    <property type="project" value="TreeGrafter"/>
</dbReference>
<feature type="region of interest" description="Disordered" evidence="6">
    <location>
        <begin position="387"/>
        <end position="408"/>
    </location>
</feature>
<dbReference type="EMBL" id="MCBR01021590">
    <property type="protein sequence ID" value="RKF54017.1"/>
    <property type="molecule type" value="Genomic_DNA"/>
</dbReference>
<comment type="caution">
    <text evidence="7">The sequence shown here is derived from an EMBL/GenBank/DDBJ whole genome shotgun (WGS) entry which is preliminary data.</text>
</comment>
<dbReference type="GO" id="GO:0003713">
    <property type="term" value="F:transcription coactivator activity"/>
    <property type="evidence" value="ECO:0007669"/>
    <property type="project" value="TreeGrafter"/>
</dbReference>
<gene>
    <name evidence="7" type="ORF">GcC1_215003</name>
</gene>
<feature type="compositionally biased region" description="Polar residues" evidence="6">
    <location>
        <begin position="190"/>
        <end position="201"/>
    </location>
</feature>
<feature type="compositionally biased region" description="Basic residues" evidence="6">
    <location>
        <begin position="166"/>
        <end position="175"/>
    </location>
</feature>
<proteinExistence type="inferred from homology"/>
<feature type="compositionally biased region" description="Low complexity" evidence="6">
    <location>
        <begin position="216"/>
        <end position="230"/>
    </location>
</feature>
<evidence type="ECO:0000256" key="5">
    <source>
        <dbReference type="ARBA" id="ARBA00023242"/>
    </source>
</evidence>
<dbReference type="OrthoDB" id="1232at2759"/>
<feature type="compositionally biased region" description="Polar residues" evidence="6">
    <location>
        <begin position="603"/>
        <end position="614"/>
    </location>
</feature>
<dbReference type="Proteomes" id="UP000285405">
    <property type="component" value="Unassembled WGS sequence"/>
</dbReference>
<keyword evidence="4" id="KW-0804">Transcription</keyword>
<sequence>MNYHGQRENNKFVLKFLSKFSSINYLILRMPPLPSQKGTVKKARDIRYSRSRNTTPTVVGSLSGVDGFTPYLELPLQPFRTIEDFSNRYGNGIPTSKELDALLDRLKHLVQIVEARGSACDKGMRLLAQTRKDRLGEIETERREEESVDRLKRIATEEEGDERGRNKLSKFKRSSNVREKKPGTYGSHILTVSNGTNTHVSSPIKDKKIPRKSSLDRGSPSSSLSPPALSTPIAPDVQIKHDDKGEKESSSDEHQPSSLALTTTNCQTFGQDPSVFPDPTVYEIQEVKEGMTREQLKEIYSVAYFPENNLDDLIPGSPPDKDFSNVKPANQVQANTFATYIEPYFRPFEDQDIAFLRERGDRITPFVTSRRGKRHYSEIWAEEDGTLTTDVSEGSRERTSLNQPRGSMDLMNDENAESDVISVGPILSRLLSTLRPEHRAPAAETINGTPNGNSHNEVYSDVNENIGASTEFNNYIPATQMPESNTEAWKKASHPTLDYAQIDERIKLELRHIGFLPLDDEPDYDAHNDDDVAIRLRYLQAKLKQTAIINGARKARLQELVKEKMAHQEFTTILEDLDSQVQAAYLKRTRTLGKNKKSKRPGGSSNNCQIVSGTNGSGMARPGIGDMTKTLMERRRKWIDTIGSVLDPEATKVRRVKDPESSIFKQDVMIDFIRKEEAAWEDGDDEY</sequence>